<accession>A0A965ZGP4</accession>
<gene>
    <name evidence="2" type="ORF">GSY63_08200</name>
</gene>
<reference evidence="2" key="1">
    <citation type="submission" date="2020-01" db="EMBL/GenBank/DDBJ databases">
        <authorList>
            <person name="Seo Y.L."/>
        </authorList>
    </citation>
    <scope>NUCLEOTIDE SEQUENCE</scope>
    <source>
        <strain evidence="2">R11</strain>
    </source>
</reference>
<dbReference type="InterPro" id="IPR029052">
    <property type="entry name" value="Metallo-depent_PP-like"/>
</dbReference>
<dbReference type="EMBL" id="WWEO01000041">
    <property type="protein sequence ID" value="NCD69336.1"/>
    <property type="molecule type" value="Genomic_DNA"/>
</dbReference>
<dbReference type="InterPro" id="IPR004843">
    <property type="entry name" value="Calcineurin-like_PHP"/>
</dbReference>
<evidence type="ECO:0000259" key="1">
    <source>
        <dbReference type="Pfam" id="PF00149"/>
    </source>
</evidence>
<evidence type="ECO:0000313" key="3">
    <source>
        <dbReference type="Proteomes" id="UP000638732"/>
    </source>
</evidence>
<dbReference type="SUPFAM" id="SSF56300">
    <property type="entry name" value="Metallo-dependent phosphatases"/>
    <property type="match status" value="1"/>
</dbReference>
<comment type="caution">
    <text evidence="2">The sequence shown here is derived from an EMBL/GenBank/DDBJ whole genome shotgun (WGS) entry which is preliminary data.</text>
</comment>
<dbReference type="GO" id="GO:0016787">
    <property type="term" value="F:hydrolase activity"/>
    <property type="evidence" value="ECO:0007669"/>
    <property type="project" value="InterPro"/>
</dbReference>
<dbReference type="Proteomes" id="UP000638732">
    <property type="component" value="Unassembled WGS sequence"/>
</dbReference>
<feature type="domain" description="Calcineurin-like phosphoesterase" evidence="1">
    <location>
        <begin position="59"/>
        <end position="257"/>
    </location>
</feature>
<dbReference type="RefSeq" id="WP_166585315.1">
    <property type="nucleotide sequence ID" value="NZ_WWEO01000041.1"/>
</dbReference>
<reference evidence="2" key="2">
    <citation type="submission" date="2020-10" db="EMBL/GenBank/DDBJ databases">
        <title>Mucilaginibacter sp. nov., isolated from soil.</title>
        <authorList>
            <person name="Jeon C.O."/>
        </authorList>
    </citation>
    <scope>NUCLEOTIDE SEQUENCE</scope>
    <source>
        <strain evidence="2">R11</strain>
    </source>
</reference>
<sequence length="368" mass="42866">MRRFLQKLLSRPIIRLSDKYSSKPNHRRVFSSLTLLRKKIINPKSNRGIVIPFDSAEGRFIVLSDQHKGARDNSDDFALAEKNYLAALDYYDQERFTYINLGDSEELWENLFLTVKHHNKATFEAEKKFLDRDAFVKIFGNHDLYWDNDPLAPISLYQIYSKKFKVYEGIILQTTINKKPLDIYMTHGHQGDLQCDGNWFSKWFVSNVWAPVQSYLCINLNTPANNNDLKTAHNQMMYEWSSRQNNTLLITGHTHQPVFQSLTHIESLYIQRARAEKNNDVNEINKLNVEITKRHLENDSSLDFTGYRPTYFNSGCCCFDDGDITGIEIADGFVRLIKWEYDTQGNSGRIILEERDLASLINELETKV</sequence>
<organism evidence="2 3">
    <name type="scientific">Mucilaginibacter agri</name>
    <dbReference type="NCBI Taxonomy" id="2695265"/>
    <lineage>
        <taxon>Bacteria</taxon>
        <taxon>Pseudomonadati</taxon>
        <taxon>Bacteroidota</taxon>
        <taxon>Sphingobacteriia</taxon>
        <taxon>Sphingobacteriales</taxon>
        <taxon>Sphingobacteriaceae</taxon>
        <taxon>Mucilaginibacter</taxon>
    </lineage>
</organism>
<proteinExistence type="predicted"/>
<evidence type="ECO:0000313" key="2">
    <source>
        <dbReference type="EMBL" id="NCD69336.1"/>
    </source>
</evidence>
<protein>
    <submittedName>
        <fullName evidence="2">Metallophosphoesterase</fullName>
    </submittedName>
</protein>
<dbReference type="Pfam" id="PF00149">
    <property type="entry name" value="Metallophos"/>
    <property type="match status" value="1"/>
</dbReference>
<dbReference type="AlphaFoldDB" id="A0A965ZGP4"/>
<name>A0A965ZGP4_9SPHI</name>
<dbReference type="Gene3D" id="3.60.21.10">
    <property type="match status" value="1"/>
</dbReference>
<keyword evidence="3" id="KW-1185">Reference proteome</keyword>